<protein>
    <submittedName>
        <fullName evidence="2">Uncharacterized protein</fullName>
    </submittedName>
</protein>
<dbReference type="AlphaFoldDB" id="A0A4Q2D8J5"/>
<dbReference type="OrthoDB" id="3080292at2759"/>
<feature type="signal peptide" evidence="1">
    <location>
        <begin position="1"/>
        <end position="20"/>
    </location>
</feature>
<evidence type="ECO:0000313" key="3">
    <source>
        <dbReference type="Proteomes" id="UP000290288"/>
    </source>
</evidence>
<dbReference type="Proteomes" id="UP000290288">
    <property type="component" value="Unassembled WGS sequence"/>
</dbReference>
<gene>
    <name evidence="2" type="ORF">EST38_g9991</name>
</gene>
<name>A0A4Q2D8J5_9AGAR</name>
<comment type="caution">
    <text evidence="2">The sequence shown here is derived from an EMBL/GenBank/DDBJ whole genome shotgun (WGS) entry which is preliminary data.</text>
</comment>
<dbReference type="EMBL" id="SDEE01000501">
    <property type="protein sequence ID" value="RXW15863.1"/>
    <property type="molecule type" value="Genomic_DNA"/>
</dbReference>
<keyword evidence="3" id="KW-1185">Reference proteome</keyword>
<feature type="chain" id="PRO_5020483011" evidence="1">
    <location>
        <begin position="21"/>
        <end position="134"/>
    </location>
</feature>
<evidence type="ECO:0000256" key="1">
    <source>
        <dbReference type="SAM" id="SignalP"/>
    </source>
</evidence>
<proteinExistence type="predicted"/>
<reference evidence="2 3" key="1">
    <citation type="submission" date="2019-01" db="EMBL/GenBank/DDBJ databases">
        <title>Draft genome sequence of Psathyrella aberdarensis IHI B618.</title>
        <authorList>
            <person name="Buettner E."/>
            <person name="Kellner H."/>
        </authorList>
    </citation>
    <scope>NUCLEOTIDE SEQUENCE [LARGE SCALE GENOMIC DNA]</scope>
    <source>
        <strain evidence="2 3">IHI B618</strain>
    </source>
</reference>
<evidence type="ECO:0000313" key="2">
    <source>
        <dbReference type="EMBL" id="RXW15863.1"/>
    </source>
</evidence>
<accession>A0A4Q2D8J5</accession>
<keyword evidence="1" id="KW-0732">Signal</keyword>
<organism evidence="2 3">
    <name type="scientific">Candolleomyces aberdarensis</name>
    <dbReference type="NCBI Taxonomy" id="2316362"/>
    <lineage>
        <taxon>Eukaryota</taxon>
        <taxon>Fungi</taxon>
        <taxon>Dikarya</taxon>
        <taxon>Basidiomycota</taxon>
        <taxon>Agaricomycotina</taxon>
        <taxon>Agaricomycetes</taxon>
        <taxon>Agaricomycetidae</taxon>
        <taxon>Agaricales</taxon>
        <taxon>Agaricineae</taxon>
        <taxon>Psathyrellaceae</taxon>
        <taxon>Candolleomyces</taxon>
    </lineage>
</organism>
<sequence length="134" mass="14128">MFNLKSWLALLAASATLSTASVIPNTVAKRDISCTFVISPSITPDPSTNLEQELNWIFIKSLLDASPTGGPIHHAGSIIVSVSDDGKYTVTDSEITSTGFTDEEVAATVTGFQGTTVTGLTTPAIDWTYESVVC</sequence>